<comment type="caution">
    <text evidence="2">The sequence shown here is derived from an EMBL/GenBank/DDBJ whole genome shotgun (WGS) entry which is preliminary data.</text>
</comment>
<reference evidence="2 3" key="1">
    <citation type="journal article" date="2023" name="Plants (Basel)">
        <title>Bridging the Gap: Combining Genomics and Transcriptomics Approaches to Understand Stylosanthes scabra, an Orphan Legume from the Brazilian Caatinga.</title>
        <authorList>
            <person name="Ferreira-Neto J.R.C."/>
            <person name="da Silva M.D."/>
            <person name="Binneck E."/>
            <person name="de Melo N.F."/>
            <person name="da Silva R.H."/>
            <person name="de Melo A.L.T.M."/>
            <person name="Pandolfi V."/>
            <person name="Bustamante F.O."/>
            <person name="Brasileiro-Vidal A.C."/>
            <person name="Benko-Iseppon A.M."/>
        </authorList>
    </citation>
    <scope>NUCLEOTIDE SEQUENCE [LARGE SCALE GENOMIC DNA]</scope>
    <source>
        <tissue evidence="2">Leaves</tissue>
    </source>
</reference>
<dbReference type="EMBL" id="JASCZI010211852">
    <property type="protein sequence ID" value="MED6197128.1"/>
    <property type="molecule type" value="Genomic_DNA"/>
</dbReference>
<gene>
    <name evidence="2" type="ORF">PIB30_053797</name>
</gene>
<evidence type="ECO:0000313" key="3">
    <source>
        <dbReference type="Proteomes" id="UP001341840"/>
    </source>
</evidence>
<dbReference type="Proteomes" id="UP001341840">
    <property type="component" value="Unassembled WGS sequence"/>
</dbReference>
<evidence type="ECO:0000256" key="1">
    <source>
        <dbReference type="SAM" id="MobiDB-lite"/>
    </source>
</evidence>
<feature type="region of interest" description="Disordered" evidence="1">
    <location>
        <begin position="84"/>
        <end position="121"/>
    </location>
</feature>
<keyword evidence="3" id="KW-1185">Reference proteome</keyword>
<evidence type="ECO:0000313" key="2">
    <source>
        <dbReference type="EMBL" id="MED6197128.1"/>
    </source>
</evidence>
<feature type="compositionally biased region" description="Polar residues" evidence="1">
    <location>
        <begin position="84"/>
        <end position="93"/>
    </location>
</feature>
<name>A0ABU6XJH6_9FABA</name>
<organism evidence="2 3">
    <name type="scientific">Stylosanthes scabra</name>
    <dbReference type="NCBI Taxonomy" id="79078"/>
    <lineage>
        <taxon>Eukaryota</taxon>
        <taxon>Viridiplantae</taxon>
        <taxon>Streptophyta</taxon>
        <taxon>Embryophyta</taxon>
        <taxon>Tracheophyta</taxon>
        <taxon>Spermatophyta</taxon>
        <taxon>Magnoliopsida</taxon>
        <taxon>eudicotyledons</taxon>
        <taxon>Gunneridae</taxon>
        <taxon>Pentapetalae</taxon>
        <taxon>rosids</taxon>
        <taxon>fabids</taxon>
        <taxon>Fabales</taxon>
        <taxon>Fabaceae</taxon>
        <taxon>Papilionoideae</taxon>
        <taxon>50 kb inversion clade</taxon>
        <taxon>dalbergioids sensu lato</taxon>
        <taxon>Dalbergieae</taxon>
        <taxon>Pterocarpus clade</taxon>
        <taxon>Stylosanthes</taxon>
    </lineage>
</organism>
<accession>A0ABU6XJH6</accession>
<protein>
    <submittedName>
        <fullName evidence="2">Uncharacterized protein</fullName>
    </submittedName>
</protein>
<proteinExistence type="predicted"/>
<sequence length="175" mass="18786">MSSCVGLLPTPDDYLGSSPSMVHHCRMSWASATQSGHVPSARTCSQVPSARTGGTPKSLQLGLVAKVPLVLSIVMVRIPSPASSISKKTASTGEQDDHLSLSGIKPVQNHESLPRKKPGSVAVSHTIVDQTESVSTVTSRFTHSSLGLSHYIHILTQRLYYSLEAFTSRLHMIQL</sequence>